<evidence type="ECO:0000313" key="2">
    <source>
        <dbReference type="EMBL" id="CAA9291062.1"/>
    </source>
</evidence>
<sequence>MTASANAPSQPYLSSSIAGTVLPIRRAEELLATLPGVIAARIIAGATGEVDEIHCLTTTEYTPKQTVRNVESALIAHLGMRVDHRKISVATSAEAPKPPAASAAPEPAVQSTTARAAAPAAPVEEVARRVLYFEDVEVQRSRLKGVTCRVTLRKGDEVLVGEAEGPESDRSRIDLAARATLTAISASDDALRGFALEGTKLVDAFERSFVFVGVSARYGRNTALLTGSCEIKESAETASALAVLDATNRWIAPGR</sequence>
<protein>
    <submittedName>
        <fullName evidence="2">Uncharacterized protein</fullName>
    </submittedName>
</protein>
<dbReference type="AlphaFoldDB" id="A0A6J4JZ76"/>
<reference evidence="2" key="1">
    <citation type="submission" date="2020-02" db="EMBL/GenBank/DDBJ databases">
        <authorList>
            <person name="Meier V. D."/>
        </authorList>
    </citation>
    <scope>NUCLEOTIDE SEQUENCE</scope>
    <source>
        <strain evidence="2">AVDCRST_MAG11</strain>
    </source>
</reference>
<name>A0A6J4JZ76_9BACT</name>
<feature type="region of interest" description="Disordered" evidence="1">
    <location>
        <begin position="92"/>
        <end position="118"/>
    </location>
</feature>
<evidence type="ECO:0000256" key="1">
    <source>
        <dbReference type="SAM" id="MobiDB-lite"/>
    </source>
</evidence>
<gene>
    <name evidence="2" type="ORF">AVDCRST_MAG11-114</name>
</gene>
<accession>A0A6J4JZ76</accession>
<organism evidence="2">
    <name type="scientific">uncultured Gemmatimonadaceae bacterium</name>
    <dbReference type="NCBI Taxonomy" id="246130"/>
    <lineage>
        <taxon>Bacteria</taxon>
        <taxon>Pseudomonadati</taxon>
        <taxon>Gemmatimonadota</taxon>
        <taxon>Gemmatimonadia</taxon>
        <taxon>Gemmatimonadales</taxon>
        <taxon>Gemmatimonadaceae</taxon>
        <taxon>environmental samples</taxon>
    </lineage>
</organism>
<proteinExistence type="predicted"/>
<dbReference type="EMBL" id="CADCTU010000027">
    <property type="protein sequence ID" value="CAA9291062.1"/>
    <property type="molecule type" value="Genomic_DNA"/>
</dbReference>